<proteinExistence type="predicted"/>
<dbReference type="EMBL" id="BAAAQR010000011">
    <property type="protein sequence ID" value="GAA2151119.1"/>
    <property type="molecule type" value="Genomic_DNA"/>
</dbReference>
<organism evidence="2 3">
    <name type="scientific">Nocardioides koreensis</name>
    <dbReference type="NCBI Taxonomy" id="433651"/>
    <lineage>
        <taxon>Bacteria</taxon>
        <taxon>Bacillati</taxon>
        <taxon>Actinomycetota</taxon>
        <taxon>Actinomycetes</taxon>
        <taxon>Propionibacteriales</taxon>
        <taxon>Nocardioidaceae</taxon>
        <taxon>Nocardioides</taxon>
    </lineage>
</organism>
<evidence type="ECO:0000313" key="3">
    <source>
        <dbReference type="Proteomes" id="UP001501771"/>
    </source>
</evidence>
<feature type="region of interest" description="Disordered" evidence="1">
    <location>
        <begin position="53"/>
        <end position="72"/>
    </location>
</feature>
<reference evidence="2 3" key="1">
    <citation type="journal article" date="2019" name="Int. J. Syst. Evol. Microbiol.">
        <title>The Global Catalogue of Microorganisms (GCM) 10K type strain sequencing project: providing services to taxonomists for standard genome sequencing and annotation.</title>
        <authorList>
            <consortium name="The Broad Institute Genomics Platform"/>
            <consortium name="The Broad Institute Genome Sequencing Center for Infectious Disease"/>
            <person name="Wu L."/>
            <person name="Ma J."/>
        </authorList>
    </citation>
    <scope>NUCLEOTIDE SEQUENCE [LARGE SCALE GENOMIC DNA]</scope>
    <source>
        <strain evidence="2 3">JCM 16022</strain>
    </source>
</reference>
<evidence type="ECO:0008006" key="4">
    <source>
        <dbReference type="Google" id="ProtNLM"/>
    </source>
</evidence>
<evidence type="ECO:0000313" key="2">
    <source>
        <dbReference type="EMBL" id="GAA2151119.1"/>
    </source>
</evidence>
<dbReference type="Proteomes" id="UP001501771">
    <property type="component" value="Unassembled WGS sequence"/>
</dbReference>
<comment type="caution">
    <text evidence="2">The sequence shown here is derived from an EMBL/GenBank/DDBJ whole genome shotgun (WGS) entry which is preliminary data.</text>
</comment>
<protein>
    <recommendedName>
        <fullName evidence="4">DUF222 domain-containing protein</fullName>
    </recommendedName>
</protein>
<name>A0ABN3A013_9ACTN</name>
<dbReference type="CDD" id="cd00085">
    <property type="entry name" value="HNHc"/>
    <property type="match status" value="1"/>
</dbReference>
<feature type="compositionally biased region" description="Basic and acidic residues" evidence="1">
    <location>
        <begin position="53"/>
        <end position="70"/>
    </location>
</feature>
<accession>A0ABN3A013</accession>
<evidence type="ECO:0000256" key="1">
    <source>
        <dbReference type="SAM" id="MobiDB-lite"/>
    </source>
</evidence>
<keyword evidence="3" id="KW-1185">Reference proteome</keyword>
<dbReference type="InterPro" id="IPR003615">
    <property type="entry name" value="HNH_nuc"/>
</dbReference>
<sequence length="453" mass="50093">MTVSMPEMQALDDMSEDQVLDFAGARAEAARRAEVDLLRAAYHWSVLHSAERLDPAETGKPGREQARRLGGDGVPEVSEFAAAELGARIGRSPYAAARLMADAQDLHHRHPQLWARVRAMEVRASYARHVTAKTRDLSLAQAAYVDAAVAESADGRIPWPRFEALVEAKVAQAAPEVAREKEQRAATARFAKKLRGEAHGMASFLIRADVATIDQIEAAVTAAAQHLAQTLPDAEHLPTDDDRRVHALLLMAHPGAEPDTKLPDLLPEVQLHVHTYRHPDGEGIARVEGHGPVTEDWVRNLLGPRARFTVRPVLDLAGQAPVDAYEIPDRHRQAVHLMTPADTFPYASCTTRTKQVDHTVPHARGGVTGVGNYGPMTIPHHRIKTHGRWQVQQPYPGLYLWRDPHGAFYLVDHTGTRRLPRETLDQGPPERHRPAHVIEIWHSPIELGLECAA</sequence>
<gene>
    <name evidence="2" type="ORF">GCM10009844_32890</name>
</gene>